<dbReference type="Proteomes" id="UP000288805">
    <property type="component" value="Unassembled WGS sequence"/>
</dbReference>
<evidence type="ECO:0000259" key="2">
    <source>
        <dbReference type="Pfam" id="PF17921"/>
    </source>
</evidence>
<dbReference type="AlphaFoldDB" id="A0A438E772"/>
<dbReference type="Pfam" id="PF17919">
    <property type="entry name" value="RT_RNaseH_2"/>
    <property type="match status" value="1"/>
</dbReference>
<feature type="domain" description="Reverse transcriptase/retrotransposon-derived protein RNase H-like" evidence="1">
    <location>
        <begin position="142"/>
        <end position="215"/>
    </location>
</feature>
<evidence type="ECO:0000313" key="5">
    <source>
        <dbReference type="Proteomes" id="UP000288805"/>
    </source>
</evidence>
<dbReference type="Pfam" id="PF17921">
    <property type="entry name" value="Integrase_H2C2"/>
    <property type="match status" value="1"/>
</dbReference>
<accession>A0A438E772</accession>
<name>A0A438E772_VITVI</name>
<dbReference type="PANTHER" id="PTHR35046:SF9">
    <property type="entry name" value="RNA-DIRECTED DNA POLYMERASE"/>
    <property type="match status" value="1"/>
</dbReference>
<evidence type="ECO:0000259" key="3">
    <source>
        <dbReference type="Pfam" id="PF24626"/>
    </source>
</evidence>
<dbReference type="InterPro" id="IPR043128">
    <property type="entry name" value="Rev_trsase/Diguanyl_cyclase"/>
</dbReference>
<dbReference type="InterPro" id="IPR041588">
    <property type="entry name" value="Integrase_H2C2"/>
</dbReference>
<dbReference type="PANTHER" id="PTHR35046">
    <property type="entry name" value="ZINC KNUCKLE (CCHC-TYPE) FAMILY PROTEIN"/>
    <property type="match status" value="1"/>
</dbReference>
<evidence type="ECO:0008006" key="6">
    <source>
        <dbReference type="Google" id="ProtNLM"/>
    </source>
</evidence>
<dbReference type="InterPro" id="IPR041577">
    <property type="entry name" value="RT_RNaseH_2"/>
</dbReference>
<dbReference type="InterPro" id="IPR056924">
    <property type="entry name" value="SH3_Tf2-1"/>
</dbReference>
<evidence type="ECO:0000313" key="4">
    <source>
        <dbReference type="EMBL" id="RVW43616.1"/>
    </source>
</evidence>
<dbReference type="Gene3D" id="1.10.340.70">
    <property type="match status" value="1"/>
</dbReference>
<sequence length="419" mass="48726">MILRDNCEIESDDEDDIKSMLPLEDVDDEKHAAQGELLVARRALSMQVKEDDKVFHMVYLLFEELNIKSISCSVLPFQTDQPIKAISRRQRSYKDRKEKLFANLKKCIFCINKLVFLGFVVSAQGIQHHHTEVIKKNIGFKWGDGQEKAFQLIKEKLTHAHLLVLPDFTKTFEIECDASGMGIGVVLMQEGRPIAYFNEKLSRIALNYPTYNKEFTMGGIHWDIFMSFYTSKVRKTSLPMCFLEFKESHGGGLMGYFGVIKTLVVLEEHFYWPHMKRDVERICGRCVICLPRSKRGRDSIFVVVDRFFKMTHFIPCLKIDNPSHVADLFFREIVRLLKERFPPQRRSKLLLRGDRPFQVLKRINDNAYKLDFPGDDLRTNPFQVEGNDEGTAKNWNTDLIQVPVGIRKMLHVFHKVGFP</sequence>
<dbReference type="InterPro" id="IPR043502">
    <property type="entry name" value="DNA/RNA_pol_sf"/>
</dbReference>
<feature type="domain" description="Integrase zinc-binding" evidence="2">
    <location>
        <begin position="245"/>
        <end position="292"/>
    </location>
</feature>
<evidence type="ECO:0000259" key="1">
    <source>
        <dbReference type="Pfam" id="PF17919"/>
    </source>
</evidence>
<comment type="caution">
    <text evidence="4">The sequence shown here is derived from an EMBL/GenBank/DDBJ whole genome shotgun (WGS) entry which is preliminary data.</text>
</comment>
<protein>
    <recommendedName>
        <fullName evidence="6">Retrovirus-related Pol polyprotein from transposon 17.6</fullName>
    </recommendedName>
</protein>
<dbReference type="Pfam" id="PF24626">
    <property type="entry name" value="SH3_Tf2-1"/>
    <property type="match status" value="1"/>
</dbReference>
<proteinExistence type="predicted"/>
<organism evidence="4 5">
    <name type="scientific">Vitis vinifera</name>
    <name type="common">Grape</name>
    <dbReference type="NCBI Taxonomy" id="29760"/>
    <lineage>
        <taxon>Eukaryota</taxon>
        <taxon>Viridiplantae</taxon>
        <taxon>Streptophyta</taxon>
        <taxon>Embryophyta</taxon>
        <taxon>Tracheophyta</taxon>
        <taxon>Spermatophyta</taxon>
        <taxon>Magnoliopsida</taxon>
        <taxon>eudicotyledons</taxon>
        <taxon>Gunneridae</taxon>
        <taxon>Pentapetalae</taxon>
        <taxon>rosids</taxon>
        <taxon>Vitales</taxon>
        <taxon>Vitaceae</taxon>
        <taxon>Viteae</taxon>
        <taxon>Vitis</taxon>
    </lineage>
</organism>
<dbReference type="Gene3D" id="3.30.70.270">
    <property type="match status" value="1"/>
</dbReference>
<feature type="domain" description="Tf2-1-like SH3-like" evidence="3">
    <location>
        <begin position="334"/>
        <end position="374"/>
    </location>
</feature>
<dbReference type="SUPFAM" id="SSF56672">
    <property type="entry name" value="DNA/RNA polymerases"/>
    <property type="match status" value="1"/>
</dbReference>
<gene>
    <name evidence="4" type="ORF">CK203_104163</name>
</gene>
<reference evidence="4 5" key="1">
    <citation type="journal article" date="2018" name="PLoS Genet.">
        <title>Population sequencing reveals clonal diversity and ancestral inbreeding in the grapevine cultivar Chardonnay.</title>
        <authorList>
            <person name="Roach M.J."/>
            <person name="Johnson D.L."/>
            <person name="Bohlmann J."/>
            <person name="van Vuuren H.J."/>
            <person name="Jones S.J."/>
            <person name="Pretorius I.S."/>
            <person name="Schmidt S.A."/>
            <person name="Borneman A.R."/>
        </authorList>
    </citation>
    <scope>NUCLEOTIDE SEQUENCE [LARGE SCALE GENOMIC DNA]</scope>
    <source>
        <strain evidence="5">cv. Chardonnay</strain>
        <tissue evidence="4">Leaf</tissue>
    </source>
</reference>
<dbReference type="EMBL" id="QGNW01001373">
    <property type="protein sequence ID" value="RVW43616.1"/>
    <property type="molecule type" value="Genomic_DNA"/>
</dbReference>